<dbReference type="InterPro" id="IPR049875">
    <property type="entry name" value="TypeII_GspH"/>
</dbReference>
<dbReference type="Gene3D" id="3.55.40.10">
    <property type="entry name" value="minor pseudopilin epsh domain"/>
    <property type="match status" value="1"/>
</dbReference>
<gene>
    <name evidence="11" type="ORF">SAMN05660429_01722</name>
</gene>
<protein>
    <recommendedName>
        <fullName evidence="2">Type II secretion system protein H</fullName>
    </recommendedName>
    <alternativeName>
        <fullName evidence="9">General secretion pathway protein H</fullName>
    </alternativeName>
</protein>
<keyword evidence="12" id="KW-1185">Reference proteome</keyword>
<evidence type="ECO:0000256" key="2">
    <source>
        <dbReference type="ARBA" id="ARBA00021549"/>
    </source>
</evidence>
<dbReference type="RefSeq" id="WP_093329278.1">
    <property type="nucleotide sequence ID" value="NZ_AP027363.1"/>
</dbReference>
<dbReference type="NCBIfam" id="TIGR01708">
    <property type="entry name" value="typeII_sec_gspH"/>
    <property type="match status" value="1"/>
</dbReference>
<feature type="transmembrane region" description="Helical" evidence="10">
    <location>
        <begin position="12"/>
        <end position="32"/>
    </location>
</feature>
<dbReference type="NCBIfam" id="TIGR02532">
    <property type="entry name" value="IV_pilin_GFxxxE"/>
    <property type="match status" value="1"/>
</dbReference>
<organism evidence="11 12">
    <name type="scientific">Thalassotalea agarivorans</name>
    <name type="common">Thalassomonas agarivorans</name>
    <dbReference type="NCBI Taxonomy" id="349064"/>
    <lineage>
        <taxon>Bacteria</taxon>
        <taxon>Pseudomonadati</taxon>
        <taxon>Pseudomonadota</taxon>
        <taxon>Gammaproteobacteria</taxon>
        <taxon>Alteromonadales</taxon>
        <taxon>Colwelliaceae</taxon>
        <taxon>Thalassotalea</taxon>
    </lineage>
</organism>
<evidence type="ECO:0000256" key="9">
    <source>
        <dbReference type="ARBA" id="ARBA00030775"/>
    </source>
</evidence>
<accession>A0A1I0E590</accession>
<evidence type="ECO:0000313" key="12">
    <source>
        <dbReference type="Proteomes" id="UP000199308"/>
    </source>
</evidence>
<keyword evidence="4" id="KW-0488">Methylation</keyword>
<dbReference type="SUPFAM" id="SSF54523">
    <property type="entry name" value="Pili subunits"/>
    <property type="match status" value="1"/>
</dbReference>
<evidence type="ECO:0000313" key="11">
    <source>
        <dbReference type="EMBL" id="SET39797.1"/>
    </source>
</evidence>
<keyword evidence="7 10" id="KW-1133">Transmembrane helix</keyword>
<evidence type="ECO:0000256" key="6">
    <source>
        <dbReference type="ARBA" id="ARBA00022692"/>
    </source>
</evidence>
<dbReference type="PRINTS" id="PR00885">
    <property type="entry name" value="BCTERIALGSPH"/>
</dbReference>
<evidence type="ECO:0000256" key="1">
    <source>
        <dbReference type="ARBA" id="ARBA00004377"/>
    </source>
</evidence>
<dbReference type="STRING" id="349064.SAMN05660429_01722"/>
<reference evidence="11 12" key="1">
    <citation type="submission" date="2016-10" db="EMBL/GenBank/DDBJ databases">
        <authorList>
            <person name="de Groot N.N."/>
        </authorList>
    </citation>
    <scope>NUCLEOTIDE SEQUENCE [LARGE SCALE GENOMIC DNA]</scope>
    <source>
        <strain evidence="11 12">DSM 19706</strain>
    </source>
</reference>
<proteinExistence type="predicted"/>
<keyword evidence="5" id="KW-0997">Cell inner membrane</keyword>
<evidence type="ECO:0000256" key="4">
    <source>
        <dbReference type="ARBA" id="ARBA00022481"/>
    </source>
</evidence>
<dbReference type="Pfam" id="PF07963">
    <property type="entry name" value="N_methyl"/>
    <property type="match status" value="1"/>
</dbReference>
<evidence type="ECO:0000256" key="3">
    <source>
        <dbReference type="ARBA" id="ARBA00022475"/>
    </source>
</evidence>
<dbReference type="PROSITE" id="PS00409">
    <property type="entry name" value="PROKAR_NTER_METHYL"/>
    <property type="match status" value="1"/>
</dbReference>
<evidence type="ECO:0000256" key="10">
    <source>
        <dbReference type="SAM" id="Phobius"/>
    </source>
</evidence>
<comment type="subcellular location">
    <subcellularLocation>
        <location evidence="1">Cell inner membrane</location>
        <topology evidence="1">Single-pass membrane protein</topology>
    </subcellularLocation>
</comment>
<dbReference type="GO" id="GO:0015627">
    <property type="term" value="C:type II protein secretion system complex"/>
    <property type="evidence" value="ECO:0007669"/>
    <property type="project" value="InterPro"/>
</dbReference>
<dbReference type="InterPro" id="IPR002416">
    <property type="entry name" value="T2SS_protein-GspH"/>
</dbReference>
<evidence type="ECO:0000256" key="5">
    <source>
        <dbReference type="ARBA" id="ARBA00022519"/>
    </source>
</evidence>
<evidence type="ECO:0000256" key="7">
    <source>
        <dbReference type="ARBA" id="ARBA00022989"/>
    </source>
</evidence>
<keyword evidence="6 10" id="KW-0812">Transmembrane</keyword>
<keyword evidence="3" id="KW-1003">Cell membrane</keyword>
<dbReference type="OrthoDB" id="5730913at2"/>
<dbReference type="AlphaFoldDB" id="A0A1I0E590"/>
<dbReference type="EMBL" id="FOHK01000007">
    <property type="protein sequence ID" value="SET39797.1"/>
    <property type="molecule type" value="Genomic_DNA"/>
</dbReference>
<dbReference type="GO" id="GO:0005886">
    <property type="term" value="C:plasma membrane"/>
    <property type="evidence" value="ECO:0007669"/>
    <property type="project" value="UniProtKB-SubCell"/>
</dbReference>
<name>A0A1I0E590_THASX</name>
<dbReference type="InterPro" id="IPR012902">
    <property type="entry name" value="N_methyl_site"/>
</dbReference>
<dbReference type="Proteomes" id="UP000199308">
    <property type="component" value="Unassembled WGS sequence"/>
</dbReference>
<evidence type="ECO:0000256" key="8">
    <source>
        <dbReference type="ARBA" id="ARBA00023136"/>
    </source>
</evidence>
<keyword evidence="8 10" id="KW-0472">Membrane</keyword>
<sequence>MYRNKGFTLIEIMLVLLIIGIVISSVQVNLFANTPEQKLEQQSQKFKAIFETVADYSVLNNMELGLVVKDNSYQFVAYDGTSWVPVPEDRFTTSVTLPEEVTITLNFDDLPIEEPQLFDPEQLIPEDEDFLEQEKKITPQVYILSGGDITPFEAIFELADADFYDNPAVIKVTGLYATPLTYSGLTYEE</sequence>
<dbReference type="GO" id="GO:0015628">
    <property type="term" value="P:protein secretion by the type II secretion system"/>
    <property type="evidence" value="ECO:0007669"/>
    <property type="project" value="InterPro"/>
</dbReference>
<dbReference type="InterPro" id="IPR045584">
    <property type="entry name" value="Pilin-like"/>
</dbReference>